<keyword evidence="2" id="KW-1185">Reference proteome</keyword>
<organism evidence="1 2">
    <name type="scientific">Alicyclobacillus cycloheptanicus</name>
    <dbReference type="NCBI Taxonomy" id="1457"/>
    <lineage>
        <taxon>Bacteria</taxon>
        <taxon>Bacillati</taxon>
        <taxon>Bacillota</taxon>
        <taxon>Bacilli</taxon>
        <taxon>Bacillales</taxon>
        <taxon>Alicyclobacillaceae</taxon>
        <taxon>Alicyclobacillus</taxon>
    </lineage>
</organism>
<proteinExistence type="predicted"/>
<evidence type="ECO:0000313" key="2">
    <source>
        <dbReference type="Proteomes" id="UP001232973"/>
    </source>
</evidence>
<accession>A0ABT9XKM0</accession>
<sequence length="36" mass="4285">MRPVRYVAKLCGKGLRTYWSWMVQAGEQMGDYYGPW</sequence>
<protein>
    <submittedName>
        <fullName evidence="1">Uncharacterized protein</fullName>
    </submittedName>
</protein>
<comment type="caution">
    <text evidence="1">The sequence shown here is derived from an EMBL/GenBank/DDBJ whole genome shotgun (WGS) entry which is preliminary data.</text>
</comment>
<evidence type="ECO:0000313" key="1">
    <source>
        <dbReference type="EMBL" id="MDQ0190852.1"/>
    </source>
</evidence>
<reference evidence="1 2" key="1">
    <citation type="submission" date="2023-07" db="EMBL/GenBank/DDBJ databases">
        <title>Genomic Encyclopedia of Type Strains, Phase IV (KMG-IV): sequencing the most valuable type-strain genomes for metagenomic binning, comparative biology and taxonomic classification.</title>
        <authorList>
            <person name="Goeker M."/>
        </authorList>
    </citation>
    <scope>NUCLEOTIDE SEQUENCE [LARGE SCALE GENOMIC DNA]</scope>
    <source>
        <strain evidence="1 2">DSM 4006</strain>
    </source>
</reference>
<dbReference type="EMBL" id="JAUSTP010000025">
    <property type="protein sequence ID" value="MDQ0190852.1"/>
    <property type="molecule type" value="Genomic_DNA"/>
</dbReference>
<gene>
    <name evidence="1" type="ORF">J2S03_002719</name>
</gene>
<dbReference type="Proteomes" id="UP001232973">
    <property type="component" value="Unassembled WGS sequence"/>
</dbReference>
<name>A0ABT9XKM0_9BACL</name>